<comment type="caution">
    <text evidence="1">The sequence shown here is derived from an EMBL/GenBank/DDBJ whole genome shotgun (WGS) entry which is preliminary data.</text>
</comment>
<reference evidence="1 2" key="1">
    <citation type="submission" date="2015-06" db="EMBL/GenBank/DDBJ databases">
        <title>Draft Whole-Genome Sequence of the Entomopathogenic Bacterium Xenorhabdus khoisanae.</title>
        <authorList>
            <person name="Naidoo S."/>
            <person name="Featherston J."/>
            <person name="Gray V.M."/>
        </authorList>
    </citation>
    <scope>NUCLEOTIDE SEQUENCE [LARGE SCALE GENOMIC DNA]</scope>
    <source>
        <strain evidence="1 2">MCB</strain>
    </source>
</reference>
<organism evidence="1 2">
    <name type="scientific">Xenorhabdus khoisanae</name>
    <dbReference type="NCBI Taxonomy" id="880157"/>
    <lineage>
        <taxon>Bacteria</taxon>
        <taxon>Pseudomonadati</taxon>
        <taxon>Pseudomonadota</taxon>
        <taxon>Gammaproteobacteria</taxon>
        <taxon>Enterobacterales</taxon>
        <taxon>Morganellaceae</taxon>
        <taxon>Xenorhabdus</taxon>
    </lineage>
</organism>
<evidence type="ECO:0000313" key="1">
    <source>
        <dbReference type="EMBL" id="KMJ47048.1"/>
    </source>
</evidence>
<name>A0A0J5FXY0_9GAMM</name>
<protein>
    <submittedName>
        <fullName evidence="1">Uncharacterized protein</fullName>
    </submittedName>
</protein>
<sequence>MISDILRQAIKYSHSIFLGKTTNISYINPELQSEDRQRRYSKKNSQTREQEFLTLRSKLYRFGNIKEKYDCIMKEKELKQSLVGNCNELSITALMYLATKRAHEIYDLYKKYFTTDTSGKIQSIYIEIISPIPTSRYDHCFIIFYYPPDASDYQSQNKQVNSYYKTYNKLPSGAWICDPWANIVCLSQHYNANWQNKMISWATDGKYLALGNAHTPSVYKSQCPLQENPGYPLYENTFNMMRNTAMQVNHQVIIKPDSTVVINHSKFEYATL</sequence>
<dbReference type="RefSeq" id="WP_047961475.1">
    <property type="nucleotide sequence ID" value="NZ_CAWMBG010000002.1"/>
</dbReference>
<dbReference type="Proteomes" id="UP000036277">
    <property type="component" value="Unassembled WGS sequence"/>
</dbReference>
<keyword evidence="2" id="KW-1185">Reference proteome</keyword>
<proteinExistence type="predicted"/>
<dbReference type="AlphaFoldDB" id="A0A0J5FXY0"/>
<dbReference type="OrthoDB" id="5572038at2"/>
<dbReference type="PATRIC" id="fig|880157.4.peg.151"/>
<gene>
    <name evidence="1" type="ORF">AB204_00695</name>
</gene>
<accession>A0A0J5FXY0</accession>
<dbReference type="EMBL" id="LFCV01000002">
    <property type="protein sequence ID" value="KMJ47048.1"/>
    <property type="molecule type" value="Genomic_DNA"/>
</dbReference>
<evidence type="ECO:0000313" key="2">
    <source>
        <dbReference type="Proteomes" id="UP000036277"/>
    </source>
</evidence>